<protein>
    <submittedName>
        <fullName evidence="1">Uncharacterized protein</fullName>
    </submittedName>
</protein>
<evidence type="ECO:0000313" key="2">
    <source>
        <dbReference type="Proteomes" id="UP000245698"/>
    </source>
</evidence>
<sequence>MQVTALAHEIQESFNILLEDQIF</sequence>
<dbReference type="EMBL" id="FUIG01000019">
    <property type="protein sequence ID" value="SJM30314.1"/>
    <property type="molecule type" value="Genomic_DNA"/>
</dbReference>
<keyword evidence="2" id="KW-1185">Reference proteome</keyword>
<dbReference type="Proteomes" id="UP000245698">
    <property type="component" value="Unassembled WGS sequence"/>
</dbReference>
<name>A0A2P9AGS1_9HYPH</name>
<proteinExistence type="predicted"/>
<organism evidence="1 2">
    <name type="scientific">Mesorhizobium delmotii</name>
    <dbReference type="NCBI Taxonomy" id="1631247"/>
    <lineage>
        <taxon>Bacteria</taxon>
        <taxon>Pseudomonadati</taxon>
        <taxon>Pseudomonadota</taxon>
        <taxon>Alphaproteobacteria</taxon>
        <taxon>Hyphomicrobiales</taxon>
        <taxon>Phyllobacteriaceae</taxon>
        <taxon>Mesorhizobium</taxon>
    </lineage>
</organism>
<accession>A0A2P9AGS1</accession>
<dbReference type="AlphaFoldDB" id="A0A2P9AGS1"/>
<evidence type="ECO:0000313" key="1">
    <source>
        <dbReference type="EMBL" id="SJM30314.1"/>
    </source>
</evidence>
<gene>
    <name evidence="1" type="ORF">BQ8482_130213</name>
</gene>
<reference evidence="2" key="1">
    <citation type="submission" date="2016-12" db="EMBL/GenBank/DDBJ databases">
        <authorList>
            <person name="Brunel B."/>
        </authorList>
    </citation>
    <scope>NUCLEOTIDE SEQUENCE [LARGE SCALE GENOMIC DNA]</scope>
</reference>